<dbReference type="Proteomes" id="UP000828390">
    <property type="component" value="Unassembled WGS sequence"/>
</dbReference>
<organism evidence="1 2">
    <name type="scientific">Dreissena polymorpha</name>
    <name type="common">Zebra mussel</name>
    <name type="synonym">Mytilus polymorpha</name>
    <dbReference type="NCBI Taxonomy" id="45954"/>
    <lineage>
        <taxon>Eukaryota</taxon>
        <taxon>Metazoa</taxon>
        <taxon>Spiralia</taxon>
        <taxon>Lophotrochozoa</taxon>
        <taxon>Mollusca</taxon>
        <taxon>Bivalvia</taxon>
        <taxon>Autobranchia</taxon>
        <taxon>Heteroconchia</taxon>
        <taxon>Euheterodonta</taxon>
        <taxon>Imparidentia</taxon>
        <taxon>Neoheterodontei</taxon>
        <taxon>Myida</taxon>
        <taxon>Dreissenoidea</taxon>
        <taxon>Dreissenidae</taxon>
        <taxon>Dreissena</taxon>
    </lineage>
</organism>
<gene>
    <name evidence="1" type="ORF">DPMN_001321</name>
</gene>
<reference evidence="1" key="2">
    <citation type="submission" date="2020-11" db="EMBL/GenBank/DDBJ databases">
        <authorList>
            <person name="McCartney M.A."/>
            <person name="Auch B."/>
            <person name="Kono T."/>
            <person name="Mallez S."/>
            <person name="Becker A."/>
            <person name="Gohl D.M."/>
            <person name="Silverstein K.A.T."/>
            <person name="Koren S."/>
            <person name="Bechman K.B."/>
            <person name="Herman A."/>
            <person name="Abrahante J.E."/>
            <person name="Garbe J."/>
        </authorList>
    </citation>
    <scope>NUCLEOTIDE SEQUENCE</scope>
    <source>
        <strain evidence="1">Duluth1</strain>
        <tissue evidence="1">Whole animal</tissue>
    </source>
</reference>
<name>A0A9D4RQR7_DREPO</name>
<dbReference type="AlphaFoldDB" id="A0A9D4RQR7"/>
<comment type="caution">
    <text evidence="1">The sequence shown here is derived from an EMBL/GenBank/DDBJ whole genome shotgun (WGS) entry which is preliminary data.</text>
</comment>
<proteinExistence type="predicted"/>
<protein>
    <submittedName>
        <fullName evidence="1">Uncharacterized protein</fullName>
    </submittedName>
</protein>
<accession>A0A9D4RQR7</accession>
<sequence>MTCFAAQDINAINVLTKFHEEGTTNGPLEAMFINRPELVQDIIKTNLLTKFHESDNKCGCYSVNKANIHDAQRKTDN</sequence>
<reference evidence="1" key="1">
    <citation type="journal article" date="2019" name="bioRxiv">
        <title>The Genome of the Zebra Mussel, Dreissena polymorpha: A Resource for Invasive Species Research.</title>
        <authorList>
            <person name="McCartney M.A."/>
            <person name="Auch B."/>
            <person name="Kono T."/>
            <person name="Mallez S."/>
            <person name="Zhang Y."/>
            <person name="Obille A."/>
            <person name="Becker A."/>
            <person name="Abrahante J.E."/>
            <person name="Garbe J."/>
            <person name="Badalamenti J.P."/>
            <person name="Herman A."/>
            <person name="Mangelson H."/>
            <person name="Liachko I."/>
            <person name="Sullivan S."/>
            <person name="Sone E.D."/>
            <person name="Koren S."/>
            <person name="Silverstein K.A.T."/>
            <person name="Beckman K.B."/>
            <person name="Gohl D.M."/>
        </authorList>
    </citation>
    <scope>NUCLEOTIDE SEQUENCE</scope>
    <source>
        <strain evidence="1">Duluth1</strain>
        <tissue evidence="1">Whole animal</tissue>
    </source>
</reference>
<evidence type="ECO:0000313" key="2">
    <source>
        <dbReference type="Proteomes" id="UP000828390"/>
    </source>
</evidence>
<keyword evidence="2" id="KW-1185">Reference proteome</keyword>
<dbReference type="EMBL" id="JAIWYP010000001">
    <property type="protein sequence ID" value="KAH3877454.1"/>
    <property type="molecule type" value="Genomic_DNA"/>
</dbReference>
<evidence type="ECO:0000313" key="1">
    <source>
        <dbReference type="EMBL" id="KAH3877454.1"/>
    </source>
</evidence>